<dbReference type="eggNOG" id="ENOG5030RXB">
    <property type="taxonomic scope" value="Bacteria"/>
</dbReference>
<organism evidence="1">
    <name type="scientific">Cyanothece sp. (strain PCC 7425 / ATCC 29141)</name>
    <dbReference type="NCBI Taxonomy" id="395961"/>
    <lineage>
        <taxon>Bacteria</taxon>
        <taxon>Bacillati</taxon>
        <taxon>Cyanobacteriota</taxon>
        <taxon>Cyanophyceae</taxon>
        <taxon>Gomontiellales</taxon>
        <taxon>Cyanothecaceae</taxon>
        <taxon>Cyanothece</taxon>
    </lineage>
</organism>
<dbReference type="AlphaFoldDB" id="B8HM69"/>
<reference evidence="1" key="1">
    <citation type="submission" date="2009-01" db="EMBL/GenBank/DDBJ databases">
        <title>Complete sequence of chromosome Cyanothece sp. PCC 7425.</title>
        <authorList>
            <consortium name="US DOE Joint Genome Institute"/>
            <person name="Lucas S."/>
            <person name="Copeland A."/>
            <person name="Lapidus A."/>
            <person name="Glavina del Rio T."/>
            <person name="Dalin E."/>
            <person name="Tice H."/>
            <person name="Bruce D."/>
            <person name="Goodwin L."/>
            <person name="Pitluck S."/>
            <person name="Sims D."/>
            <person name="Meineke L."/>
            <person name="Brettin T."/>
            <person name="Detter J.C."/>
            <person name="Han C."/>
            <person name="Larimer F."/>
            <person name="Land M."/>
            <person name="Hauser L."/>
            <person name="Kyrpides N."/>
            <person name="Ovchinnikova G."/>
            <person name="Liberton M."/>
            <person name="Stoeckel J."/>
            <person name="Banerjee A."/>
            <person name="Singh A."/>
            <person name="Page L."/>
            <person name="Sato H."/>
            <person name="Zhao L."/>
            <person name="Sherman L."/>
            <person name="Pakrasi H."/>
            <person name="Richardson P."/>
        </authorList>
    </citation>
    <scope>NUCLEOTIDE SEQUENCE</scope>
    <source>
        <strain evidence="1">PCC 7425</strain>
    </source>
</reference>
<dbReference type="STRING" id="395961.Cyan7425_4771"/>
<dbReference type="HOGENOM" id="CLU_1473761_0_0_3"/>
<dbReference type="OrthoDB" id="486833at2"/>
<sequence>MQIVHSHLVLDACCLLNFAASGNLLSILDALPVQLVVTQVVQERELITLQQFKESKNDAVSQFEEAISKGVILVVDFETESEEALFVNCVSALLDDGEAATCAISFERGWAIATDNKRAISFIKQEAPHLQLLSTLDIIKLWSEQVSLDLITLRNVLHAIKVDGHYIPHKSHPLRPWWESALQP</sequence>
<gene>
    <name evidence="1" type="ordered locus">Cyan7425_4771</name>
</gene>
<protein>
    <recommendedName>
        <fullName evidence="2">PIN domain-containing protein</fullName>
    </recommendedName>
</protein>
<dbReference type="KEGG" id="cyn:Cyan7425_4771"/>
<proteinExistence type="predicted"/>
<name>B8HM69_CYAP4</name>
<evidence type="ECO:0008006" key="2">
    <source>
        <dbReference type="Google" id="ProtNLM"/>
    </source>
</evidence>
<accession>B8HM69</accession>
<evidence type="ECO:0000313" key="1">
    <source>
        <dbReference type="EMBL" id="ACL47076.1"/>
    </source>
</evidence>
<dbReference type="EMBL" id="CP001344">
    <property type="protein sequence ID" value="ACL47076.1"/>
    <property type="molecule type" value="Genomic_DNA"/>
</dbReference>